<evidence type="ECO:0000256" key="2">
    <source>
        <dbReference type="ARBA" id="ARBA00022598"/>
    </source>
</evidence>
<dbReference type="Pfam" id="PF00501">
    <property type="entry name" value="AMP-binding"/>
    <property type="match status" value="1"/>
</dbReference>
<evidence type="ECO:0000259" key="3">
    <source>
        <dbReference type="Pfam" id="PF00501"/>
    </source>
</evidence>
<reference evidence="5 6" key="1">
    <citation type="submission" date="2017-09" db="EMBL/GenBank/DDBJ databases">
        <authorList>
            <person name="Zhang H."/>
            <person name="Hu S."/>
            <person name="Xu J."/>
            <person name="He Z."/>
        </authorList>
    </citation>
    <scope>NUCLEOTIDE SEQUENCE [LARGE SCALE GENOMIC DNA]</scope>
    <source>
        <strain evidence="5 6">TXX3120</strain>
    </source>
</reference>
<dbReference type="PANTHER" id="PTHR43201:SF5">
    <property type="entry name" value="MEDIUM-CHAIN ACYL-COA LIGASE ACSF2, MITOCHONDRIAL"/>
    <property type="match status" value="1"/>
</dbReference>
<sequence>MTTSQSVTPLTDLLDGQHTPVTDVDAEAWRDAGWWEERSIRSLLTDAAQAHPDRVALVGHRTGGNRVSRTYAEFDANAHHAASVFASLGVARGDAVVLMLPNWVEYPEMVFGINELGAVYAGIPVAYGERQAAAILRRSKAKVLVIPRRWRSTEHLELSRRLRAGIPTLEHVVVLDDDASDLRDGESLWSSHTGVPTRTFPDPVPSRICYLGFTSGTTGEPKGAMHSHNTLIYAVRRQAEHIGPQVYGAPMVHLVASPVGHHTGFAWGIVLTVLLAGTAVHVDRWDPVWGVRVIREEGVTAFFGAPTFLQDMMRTDLAGDPDCPLECLVIAGSPVPRNLPARAQEALGAYIAPAWGLTECSIMSSCTPDEPAAIQRTDGSIFDGSEVRVVGPDGRDVPPGEVGDLLMRGPGVVYGYYDRPDATDDAYLPGLWFRTGDRASLDEHGWLSLRGRTKDIIIRGGENIPVTDVESVLFDHPDVVNAAVVGIPDERLGERICAVLVTRAGAPEPTVADLADYLLAQGLSKHYLPERVVNAPELPMTPSGKIQKFKLREMIA</sequence>
<dbReference type="InterPro" id="IPR045851">
    <property type="entry name" value="AMP-bd_C_sf"/>
</dbReference>
<dbReference type="AlphaFoldDB" id="A0A494UUI9"/>
<keyword evidence="2 5" id="KW-0436">Ligase</keyword>
<dbReference type="GeneID" id="93881316"/>
<evidence type="ECO:0000256" key="1">
    <source>
        <dbReference type="ARBA" id="ARBA00006432"/>
    </source>
</evidence>
<protein>
    <submittedName>
        <fullName evidence="5">Cyclohexanecarboxylate-CoA ligase</fullName>
    </submittedName>
</protein>
<dbReference type="InterPro" id="IPR042099">
    <property type="entry name" value="ANL_N_sf"/>
</dbReference>
<dbReference type="GO" id="GO:0031956">
    <property type="term" value="F:medium-chain fatty acid-CoA ligase activity"/>
    <property type="evidence" value="ECO:0007669"/>
    <property type="project" value="TreeGrafter"/>
</dbReference>
<dbReference type="SUPFAM" id="SSF56801">
    <property type="entry name" value="Acetyl-CoA synthetase-like"/>
    <property type="match status" value="1"/>
</dbReference>
<dbReference type="Pfam" id="PF13193">
    <property type="entry name" value="AMP-binding_C"/>
    <property type="match status" value="1"/>
</dbReference>
<feature type="domain" description="AMP-dependent synthetase/ligase" evidence="3">
    <location>
        <begin position="45"/>
        <end position="417"/>
    </location>
</feature>
<evidence type="ECO:0000313" key="6">
    <source>
        <dbReference type="Proteomes" id="UP000282170"/>
    </source>
</evidence>
<organism evidence="5 6">
    <name type="scientific">Streptomyces fungicidicus</name>
    <dbReference type="NCBI Taxonomy" id="68203"/>
    <lineage>
        <taxon>Bacteria</taxon>
        <taxon>Bacillati</taxon>
        <taxon>Actinomycetota</taxon>
        <taxon>Actinomycetes</taxon>
        <taxon>Kitasatosporales</taxon>
        <taxon>Streptomycetaceae</taxon>
        <taxon>Streptomyces</taxon>
    </lineage>
</organism>
<dbReference type="Gene3D" id="3.40.50.12780">
    <property type="entry name" value="N-terminal domain of ligase-like"/>
    <property type="match status" value="1"/>
</dbReference>
<dbReference type="PANTHER" id="PTHR43201">
    <property type="entry name" value="ACYL-COA SYNTHETASE"/>
    <property type="match status" value="1"/>
</dbReference>
<dbReference type="InterPro" id="IPR025110">
    <property type="entry name" value="AMP-bd_C"/>
</dbReference>
<dbReference type="EMBL" id="CP023407">
    <property type="protein sequence ID" value="AYL34101.1"/>
    <property type="molecule type" value="Genomic_DNA"/>
</dbReference>
<dbReference type="RefSeq" id="WP_121544509.1">
    <property type="nucleotide sequence ID" value="NZ_CP023407.1"/>
</dbReference>
<name>A0A494UUI9_9ACTN</name>
<feature type="domain" description="AMP-binding enzyme C-terminal" evidence="4">
    <location>
        <begin position="469"/>
        <end position="545"/>
    </location>
</feature>
<keyword evidence="6" id="KW-1185">Reference proteome</keyword>
<dbReference type="InterPro" id="IPR020845">
    <property type="entry name" value="AMP-binding_CS"/>
</dbReference>
<dbReference type="GO" id="GO:0006631">
    <property type="term" value="P:fatty acid metabolic process"/>
    <property type="evidence" value="ECO:0007669"/>
    <property type="project" value="TreeGrafter"/>
</dbReference>
<dbReference type="Proteomes" id="UP000282170">
    <property type="component" value="Chromosome"/>
</dbReference>
<evidence type="ECO:0000313" key="5">
    <source>
        <dbReference type="EMBL" id="AYL34101.1"/>
    </source>
</evidence>
<evidence type="ECO:0000259" key="4">
    <source>
        <dbReference type="Pfam" id="PF13193"/>
    </source>
</evidence>
<dbReference type="InterPro" id="IPR000873">
    <property type="entry name" value="AMP-dep_synth/lig_dom"/>
</dbReference>
<comment type="similarity">
    <text evidence="1">Belongs to the ATP-dependent AMP-binding enzyme family.</text>
</comment>
<dbReference type="KEGG" id="sfug:CNQ36_00840"/>
<proteinExistence type="inferred from homology"/>
<dbReference type="PROSITE" id="PS00455">
    <property type="entry name" value="AMP_BINDING"/>
    <property type="match status" value="1"/>
</dbReference>
<gene>
    <name evidence="5" type="ORF">CNQ36_00840</name>
</gene>
<accession>A0A494UUI9</accession>
<dbReference type="FunFam" id="3.30.300.30:FF:000008">
    <property type="entry name" value="2,3-dihydroxybenzoate-AMP ligase"/>
    <property type="match status" value="1"/>
</dbReference>
<dbReference type="Gene3D" id="3.30.300.30">
    <property type="match status" value="1"/>
</dbReference>